<evidence type="ECO:0000313" key="2">
    <source>
        <dbReference type="Proteomes" id="UP001238163"/>
    </source>
</evidence>
<dbReference type="PANTHER" id="PTHR43861">
    <property type="entry name" value="TRANS-ACONITATE 2-METHYLTRANSFERASE-RELATED"/>
    <property type="match status" value="1"/>
</dbReference>
<comment type="caution">
    <text evidence="1">The sequence shown here is derived from an EMBL/GenBank/DDBJ whole genome shotgun (WGS) entry which is preliminary data.</text>
</comment>
<dbReference type="GO" id="GO:0008168">
    <property type="term" value="F:methyltransferase activity"/>
    <property type="evidence" value="ECO:0007669"/>
    <property type="project" value="UniProtKB-KW"/>
</dbReference>
<keyword evidence="2" id="KW-1185">Reference proteome</keyword>
<gene>
    <name evidence="1" type="ORF">J3R75_004048</name>
</gene>
<dbReference type="GO" id="GO:0032259">
    <property type="term" value="P:methylation"/>
    <property type="evidence" value="ECO:0007669"/>
    <property type="project" value="UniProtKB-KW"/>
</dbReference>
<dbReference type="Pfam" id="PF13489">
    <property type="entry name" value="Methyltransf_23"/>
    <property type="match status" value="1"/>
</dbReference>
<dbReference type="AlphaFoldDB" id="A0AAE4AQU5"/>
<dbReference type="EMBL" id="JAUSVL010000001">
    <property type="protein sequence ID" value="MDQ0291941.1"/>
    <property type="molecule type" value="Genomic_DNA"/>
</dbReference>
<keyword evidence="1" id="KW-0808">Transferase</keyword>
<reference evidence="1" key="1">
    <citation type="submission" date="2023-07" db="EMBL/GenBank/DDBJ databases">
        <title>Genomic Encyclopedia of Type Strains, Phase IV (KMG-IV): sequencing the most valuable type-strain genomes for metagenomic binning, comparative biology and taxonomic classification.</title>
        <authorList>
            <person name="Goeker M."/>
        </authorList>
    </citation>
    <scope>NUCLEOTIDE SEQUENCE</scope>
    <source>
        <strain evidence="1">DSM 24202</strain>
    </source>
</reference>
<dbReference type="RefSeq" id="WP_307265427.1">
    <property type="nucleotide sequence ID" value="NZ_JAUSVL010000001.1"/>
</dbReference>
<dbReference type="SUPFAM" id="SSF53335">
    <property type="entry name" value="S-adenosyl-L-methionine-dependent methyltransferases"/>
    <property type="match status" value="1"/>
</dbReference>
<proteinExistence type="predicted"/>
<dbReference type="Gene3D" id="3.40.50.150">
    <property type="entry name" value="Vaccinia Virus protein VP39"/>
    <property type="match status" value="1"/>
</dbReference>
<sequence length="260" mass="28843">MWIDREFIDPFMQEDPCFWVKIEHLGRYLFAKDTINQIQNGTCTVADFGCANGYGSAILAQAARQVDAFDVNADYLNDARTSHCARNIAYRLFDANSTAAEPPCALDHYDLAVAFEILEHVDHPDALLRLLARALKPSGTLLLSVPNPRYERTGDDGASTNPYHRHIFARDAVEAMLAAHGFTLKRVLGQGLCNILSIREAKLVTKKRIDFSTAKNPLFQDPIVISQFAYLVAYPDDMAISKSYSHLFVAEKSGAPVCGS</sequence>
<name>A0AAE4AQU5_9BACT</name>
<keyword evidence="1" id="KW-0489">Methyltransferase</keyword>
<accession>A0AAE4AQU5</accession>
<protein>
    <submittedName>
        <fullName evidence="1">SAM-dependent methyltransferase</fullName>
    </submittedName>
</protein>
<dbReference type="InterPro" id="IPR029063">
    <property type="entry name" value="SAM-dependent_MTases_sf"/>
</dbReference>
<evidence type="ECO:0000313" key="1">
    <source>
        <dbReference type="EMBL" id="MDQ0291941.1"/>
    </source>
</evidence>
<organism evidence="1 2">
    <name type="scientific">Oligosphaera ethanolica</name>
    <dbReference type="NCBI Taxonomy" id="760260"/>
    <lineage>
        <taxon>Bacteria</taxon>
        <taxon>Pseudomonadati</taxon>
        <taxon>Lentisphaerota</taxon>
        <taxon>Oligosphaeria</taxon>
        <taxon>Oligosphaerales</taxon>
        <taxon>Oligosphaeraceae</taxon>
        <taxon>Oligosphaera</taxon>
    </lineage>
</organism>
<dbReference type="Proteomes" id="UP001238163">
    <property type="component" value="Unassembled WGS sequence"/>
</dbReference>